<gene>
    <name evidence="2" type="ORF">BCR33DRAFT_721551</name>
</gene>
<evidence type="ECO:0000313" key="3">
    <source>
        <dbReference type="Proteomes" id="UP000193642"/>
    </source>
</evidence>
<protein>
    <submittedName>
        <fullName evidence="2">Uncharacterized protein</fullName>
    </submittedName>
</protein>
<dbReference type="EMBL" id="MCGO01000051">
    <property type="protein sequence ID" value="ORY37185.1"/>
    <property type="molecule type" value="Genomic_DNA"/>
</dbReference>
<dbReference type="AlphaFoldDB" id="A0A1Y2BST4"/>
<accession>A0A1Y2BST4</accession>
<evidence type="ECO:0000256" key="1">
    <source>
        <dbReference type="SAM" id="MobiDB-lite"/>
    </source>
</evidence>
<feature type="region of interest" description="Disordered" evidence="1">
    <location>
        <begin position="1"/>
        <end position="20"/>
    </location>
</feature>
<dbReference type="Proteomes" id="UP000193642">
    <property type="component" value="Unassembled WGS sequence"/>
</dbReference>
<proteinExistence type="predicted"/>
<organism evidence="2 3">
    <name type="scientific">Rhizoclosmatium globosum</name>
    <dbReference type="NCBI Taxonomy" id="329046"/>
    <lineage>
        <taxon>Eukaryota</taxon>
        <taxon>Fungi</taxon>
        <taxon>Fungi incertae sedis</taxon>
        <taxon>Chytridiomycota</taxon>
        <taxon>Chytridiomycota incertae sedis</taxon>
        <taxon>Chytridiomycetes</taxon>
        <taxon>Chytridiales</taxon>
        <taxon>Chytriomycetaceae</taxon>
        <taxon>Rhizoclosmatium</taxon>
    </lineage>
</organism>
<keyword evidence="3" id="KW-1185">Reference proteome</keyword>
<evidence type="ECO:0000313" key="2">
    <source>
        <dbReference type="EMBL" id="ORY37185.1"/>
    </source>
</evidence>
<sequence>MHPSEKSDDEDERKTRLSIGAKTFEKVCGRRRKSRLPIEVDNEDQVDNGDQVDDGFSSDYSDAE</sequence>
<feature type="region of interest" description="Disordered" evidence="1">
    <location>
        <begin position="31"/>
        <end position="64"/>
    </location>
</feature>
<name>A0A1Y2BST4_9FUNG</name>
<comment type="caution">
    <text evidence="2">The sequence shown here is derived from an EMBL/GenBank/DDBJ whole genome shotgun (WGS) entry which is preliminary data.</text>
</comment>
<reference evidence="2 3" key="1">
    <citation type="submission" date="2016-07" db="EMBL/GenBank/DDBJ databases">
        <title>Pervasive Adenine N6-methylation of Active Genes in Fungi.</title>
        <authorList>
            <consortium name="DOE Joint Genome Institute"/>
            <person name="Mondo S.J."/>
            <person name="Dannebaum R.O."/>
            <person name="Kuo R.C."/>
            <person name="Labutti K."/>
            <person name="Haridas S."/>
            <person name="Kuo A."/>
            <person name="Salamov A."/>
            <person name="Ahrendt S.R."/>
            <person name="Lipzen A."/>
            <person name="Sullivan W."/>
            <person name="Andreopoulos W.B."/>
            <person name="Clum A."/>
            <person name="Lindquist E."/>
            <person name="Daum C."/>
            <person name="Ramamoorthy G.K."/>
            <person name="Gryganskyi A."/>
            <person name="Culley D."/>
            <person name="Magnuson J.K."/>
            <person name="James T.Y."/>
            <person name="O'Malley M.A."/>
            <person name="Stajich J.E."/>
            <person name="Spatafora J.W."/>
            <person name="Visel A."/>
            <person name="Grigoriev I.V."/>
        </authorList>
    </citation>
    <scope>NUCLEOTIDE SEQUENCE [LARGE SCALE GENOMIC DNA]</scope>
    <source>
        <strain evidence="2 3">JEL800</strain>
    </source>
</reference>
<feature type="compositionally biased region" description="Acidic residues" evidence="1">
    <location>
        <begin position="40"/>
        <end position="53"/>
    </location>
</feature>